<keyword evidence="1" id="KW-0472">Membrane</keyword>
<evidence type="ECO:0000313" key="3">
    <source>
        <dbReference type="Proteomes" id="UP001515480"/>
    </source>
</evidence>
<proteinExistence type="predicted"/>
<feature type="transmembrane region" description="Helical" evidence="1">
    <location>
        <begin position="194"/>
        <end position="215"/>
    </location>
</feature>
<keyword evidence="1" id="KW-0812">Transmembrane</keyword>
<keyword evidence="3" id="KW-1185">Reference proteome</keyword>
<name>A0AB34IX30_PRYPA</name>
<accession>A0AB34IX30</accession>
<protein>
    <submittedName>
        <fullName evidence="2">Uncharacterized protein</fullName>
    </submittedName>
</protein>
<reference evidence="2 3" key="1">
    <citation type="journal article" date="2024" name="Science">
        <title>Giant polyketide synthase enzymes in the biosynthesis of giant marine polyether toxins.</title>
        <authorList>
            <person name="Fallon T.R."/>
            <person name="Shende V.V."/>
            <person name="Wierzbicki I.H."/>
            <person name="Pendleton A.L."/>
            <person name="Watervoot N.F."/>
            <person name="Auber R.P."/>
            <person name="Gonzalez D.J."/>
            <person name="Wisecaver J.H."/>
            <person name="Moore B.S."/>
        </authorList>
    </citation>
    <scope>NUCLEOTIDE SEQUENCE [LARGE SCALE GENOMIC DNA]</scope>
    <source>
        <strain evidence="2 3">12B1</strain>
    </source>
</reference>
<gene>
    <name evidence="2" type="ORF">AB1Y20_007431</name>
</gene>
<dbReference type="EMBL" id="JBGBPQ010000017">
    <property type="protein sequence ID" value="KAL1507823.1"/>
    <property type="molecule type" value="Genomic_DNA"/>
</dbReference>
<evidence type="ECO:0000313" key="2">
    <source>
        <dbReference type="EMBL" id="KAL1507823.1"/>
    </source>
</evidence>
<dbReference type="Proteomes" id="UP001515480">
    <property type="component" value="Unassembled WGS sequence"/>
</dbReference>
<feature type="transmembrane region" description="Helical" evidence="1">
    <location>
        <begin position="148"/>
        <end position="174"/>
    </location>
</feature>
<organism evidence="2 3">
    <name type="scientific">Prymnesium parvum</name>
    <name type="common">Toxic golden alga</name>
    <dbReference type="NCBI Taxonomy" id="97485"/>
    <lineage>
        <taxon>Eukaryota</taxon>
        <taxon>Haptista</taxon>
        <taxon>Haptophyta</taxon>
        <taxon>Prymnesiophyceae</taxon>
        <taxon>Prymnesiales</taxon>
        <taxon>Prymnesiaceae</taxon>
        <taxon>Prymnesium</taxon>
    </lineage>
</organism>
<dbReference type="AlphaFoldDB" id="A0AB34IX30"/>
<keyword evidence="1" id="KW-1133">Transmembrane helix</keyword>
<evidence type="ECO:0000256" key="1">
    <source>
        <dbReference type="SAM" id="Phobius"/>
    </source>
</evidence>
<sequence>MFRVMRSNHDHIDEVMVDDAWRAMKRSRRHGQVGLHLLRLLTVKLVDRHSSIPLAWRRVLSRPCSAYALSSLLFCLAGVVEFAQCAACAPASPAGFSAKSGVLEAVLVFQQGILSYWSDVLRVGQVSWAHPLDRLSAVSLTGFQLVKICYLVFHSLAWIEIIWLVGGLLTGLSYKVADYYALLDDDALRYRRTHMLWHVSLPLVFVSHTLARWYLLSEQC</sequence>
<comment type="caution">
    <text evidence="2">The sequence shown here is derived from an EMBL/GenBank/DDBJ whole genome shotgun (WGS) entry which is preliminary data.</text>
</comment>